<evidence type="ECO:0000313" key="3">
    <source>
        <dbReference type="Proteomes" id="UP000461010"/>
    </source>
</evidence>
<name>A0A6L4WR35_9BACT</name>
<gene>
    <name evidence="2" type="ORF">GBG18_12955</name>
    <name evidence="1" type="ORF">GBG19_15720</name>
</gene>
<dbReference type="EMBL" id="WFKK01000083">
    <property type="protein sequence ID" value="KAB7884463.1"/>
    <property type="molecule type" value="Genomic_DNA"/>
</dbReference>
<keyword evidence="3" id="KW-1185">Reference proteome</keyword>
<accession>A0A6L4WR35</accession>
<protein>
    <recommendedName>
        <fullName evidence="5">Hydrogenase-4 component G</fullName>
    </recommendedName>
</protein>
<evidence type="ECO:0008006" key="5">
    <source>
        <dbReference type="Google" id="ProtNLM"/>
    </source>
</evidence>
<dbReference type="EMBL" id="WFKJ01000049">
    <property type="protein sequence ID" value="KAB7888466.1"/>
    <property type="molecule type" value="Genomic_DNA"/>
</dbReference>
<dbReference type="AlphaFoldDB" id="A0A6L4WR35"/>
<sequence length="216" mass="23298">MNDINPSQTNQYLNAFNENILKASDAIANTESSSTKSLETQNETKLHNAAVSVSISTHSIMNYLKVKSTEATQGNTSAQQILTNLVSGNNEYVNFFSGKTTESGMSLESIGYEGKALNELSQGEAKALVSEGGFFGIEETSARVTSFVINMTGDNIEALQESRKGLVDGFEQAQKLFGGELPDISIKTQEKSLEVIDAKIAELLKTDAQKAAEKEV</sequence>
<dbReference type="RefSeq" id="WP_152191687.1">
    <property type="nucleotide sequence ID" value="NZ_WFKI01000062.1"/>
</dbReference>
<evidence type="ECO:0000313" key="4">
    <source>
        <dbReference type="Proteomes" id="UP000472839"/>
    </source>
</evidence>
<evidence type="ECO:0000313" key="2">
    <source>
        <dbReference type="EMBL" id="KAB7888466.1"/>
    </source>
</evidence>
<organism evidence="1 4">
    <name type="scientific">Poseidonibacter ostreae</name>
    <dbReference type="NCBI Taxonomy" id="2654171"/>
    <lineage>
        <taxon>Bacteria</taxon>
        <taxon>Pseudomonadati</taxon>
        <taxon>Campylobacterota</taxon>
        <taxon>Epsilonproteobacteria</taxon>
        <taxon>Campylobacterales</taxon>
        <taxon>Arcobacteraceae</taxon>
        <taxon>Poseidonibacter</taxon>
    </lineage>
</organism>
<comment type="caution">
    <text evidence="1">The sequence shown here is derived from an EMBL/GenBank/DDBJ whole genome shotgun (WGS) entry which is preliminary data.</text>
</comment>
<proteinExistence type="predicted"/>
<evidence type="ECO:0000313" key="1">
    <source>
        <dbReference type="EMBL" id="KAB7884463.1"/>
    </source>
</evidence>
<reference evidence="3 4" key="1">
    <citation type="submission" date="2019-10" db="EMBL/GenBank/DDBJ databases">
        <title>Poseidonibacter ostreae sp. nov., isolated from the gut of the Ostrea denselamellosa.</title>
        <authorList>
            <person name="Choi A."/>
        </authorList>
    </citation>
    <scope>NUCLEOTIDE SEQUENCE [LARGE SCALE GENOMIC DNA]</scope>
    <source>
        <strain evidence="1 4">SJOD-M-33</strain>
        <strain evidence="2 3">SJOD-M-5</strain>
    </source>
</reference>
<dbReference type="Proteomes" id="UP000461010">
    <property type="component" value="Unassembled WGS sequence"/>
</dbReference>
<dbReference type="Proteomes" id="UP000472839">
    <property type="component" value="Unassembled WGS sequence"/>
</dbReference>